<protein>
    <submittedName>
        <fullName evidence="2">Piccolo (Presynaptic cytomatrix protein) a</fullName>
    </submittedName>
</protein>
<gene>
    <name evidence="2" type="primary">PCLOA</name>
</gene>
<organism evidence="2">
    <name type="scientific">Nothobranchius kadleci</name>
    <name type="common">African annual killifish</name>
    <dbReference type="NCBI Taxonomy" id="1051664"/>
    <lineage>
        <taxon>Eukaryota</taxon>
        <taxon>Metazoa</taxon>
        <taxon>Chordata</taxon>
        <taxon>Craniata</taxon>
        <taxon>Vertebrata</taxon>
        <taxon>Euteleostomi</taxon>
        <taxon>Actinopterygii</taxon>
        <taxon>Neopterygii</taxon>
        <taxon>Teleostei</taxon>
        <taxon>Neoteleostei</taxon>
        <taxon>Acanthomorphata</taxon>
        <taxon>Ovalentaria</taxon>
        <taxon>Atherinomorphae</taxon>
        <taxon>Cyprinodontiformes</taxon>
        <taxon>Nothobranchiidae</taxon>
        <taxon>Nothobranchius</taxon>
    </lineage>
</organism>
<feature type="region of interest" description="Disordered" evidence="1">
    <location>
        <begin position="52"/>
        <end position="71"/>
    </location>
</feature>
<sequence length="71" mass="6812">QSSPPQAGAPGAEPLGQAEAPGAEPLGQAEGPGAEHLQVVPLTGVEVVPLTGQAMPPGEPGRIECPAGTPG</sequence>
<reference evidence="2" key="2">
    <citation type="submission" date="2016-06" db="EMBL/GenBank/DDBJ databases">
        <title>The genome of a short-lived fish provides insights into sex chromosome evolution and the genetic control of aging.</title>
        <authorList>
            <person name="Reichwald K."/>
            <person name="Felder M."/>
            <person name="Petzold A."/>
            <person name="Koch P."/>
            <person name="Groth M."/>
            <person name="Platzer M."/>
        </authorList>
    </citation>
    <scope>NUCLEOTIDE SEQUENCE</scope>
    <source>
        <tissue evidence="2">Brain</tissue>
    </source>
</reference>
<dbReference type="AlphaFoldDB" id="A0A1A8DK30"/>
<evidence type="ECO:0000256" key="1">
    <source>
        <dbReference type="SAM" id="MobiDB-lite"/>
    </source>
</evidence>
<evidence type="ECO:0000313" key="2">
    <source>
        <dbReference type="EMBL" id="SBQ33863.1"/>
    </source>
</evidence>
<name>A0A1A8DK30_NOTKA</name>
<accession>A0A1A8DK30</accession>
<proteinExistence type="predicted"/>
<feature type="non-terminal residue" evidence="2">
    <location>
        <position position="1"/>
    </location>
</feature>
<reference evidence="2" key="1">
    <citation type="submission" date="2016-05" db="EMBL/GenBank/DDBJ databases">
        <authorList>
            <person name="Lavstsen T."/>
            <person name="Jespersen J.S."/>
        </authorList>
    </citation>
    <scope>NUCLEOTIDE SEQUENCE</scope>
    <source>
        <tissue evidence="2">Brain</tissue>
    </source>
</reference>
<feature type="non-terminal residue" evidence="2">
    <location>
        <position position="71"/>
    </location>
</feature>
<dbReference type="EMBL" id="HAEA01005383">
    <property type="protein sequence ID" value="SBQ33863.1"/>
    <property type="molecule type" value="Transcribed_RNA"/>
</dbReference>
<feature type="region of interest" description="Disordered" evidence="1">
    <location>
        <begin position="1"/>
        <end position="35"/>
    </location>
</feature>